<feature type="domain" description="C3H1-type" evidence="5">
    <location>
        <begin position="50"/>
        <end position="80"/>
    </location>
</feature>
<feature type="zinc finger region" description="C3H1-type" evidence="4">
    <location>
        <begin position="50"/>
        <end position="80"/>
    </location>
</feature>
<accession>A0A444XJF7</accession>
<dbReference type="InterPro" id="IPR036236">
    <property type="entry name" value="Znf_C2H2_sf"/>
</dbReference>
<dbReference type="GO" id="GO:0008270">
    <property type="term" value="F:zinc ion binding"/>
    <property type="evidence" value="ECO:0007669"/>
    <property type="project" value="UniProtKB-KW"/>
</dbReference>
<evidence type="ECO:0000256" key="2">
    <source>
        <dbReference type="ARBA" id="ARBA00022771"/>
    </source>
</evidence>
<dbReference type="PANTHER" id="PTHR16465">
    <property type="entry name" value="NUCLEASE-RELATED"/>
    <property type="match status" value="1"/>
</dbReference>
<dbReference type="Proteomes" id="UP000289738">
    <property type="component" value="Chromosome B09"/>
</dbReference>
<evidence type="ECO:0000259" key="5">
    <source>
        <dbReference type="PROSITE" id="PS50103"/>
    </source>
</evidence>
<reference evidence="6 7" key="1">
    <citation type="submission" date="2019-01" db="EMBL/GenBank/DDBJ databases">
        <title>Sequencing of cultivated peanut Arachis hypogaea provides insights into genome evolution and oil improvement.</title>
        <authorList>
            <person name="Chen X."/>
        </authorList>
    </citation>
    <scope>NUCLEOTIDE SEQUENCE [LARGE SCALE GENOMIC DNA]</scope>
    <source>
        <strain evidence="7">cv. Fuhuasheng</strain>
        <tissue evidence="6">Leaves</tissue>
    </source>
</reference>
<keyword evidence="1 4" id="KW-0479">Metal-binding</keyword>
<evidence type="ECO:0000313" key="6">
    <source>
        <dbReference type="EMBL" id="RYQ89795.1"/>
    </source>
</evidence>
<dbReference type="InterPro" id="IPR013085">
    <property type="entry name" value="U1-CZ_Znf_C2H2"/>
</dbReference>
<organism evidence="6 7">
    <name type="scientific">Arachis hypogaea</name>
    <name type="common">Peanut</name>
    <dbReference type="NCBI Taxonomy" id="3818"/>
    <lineage>
        <taxon>Eukaryota</taxon>
        <taxon>Viridiplantae</taxon>
        <taxon>Streptophyta</taxon>
        <taxon>Embryophyta</taxon>
        <taxon>Tracheophyta</taxon>
        <taxon>Spermatophyta</taxon>
        <taxon>Magnoliopsida</taxon>
        <taxon>eudicotyledons</taxon>
        <taxon>Gunneridae</taxon>
        <taxon>Pentapetalae</taxon>
        <taxon>rosids</taxon>
        <taxon>fabids</taxon>
        <taxon>Fabales</taxon>
        <taxon>Fabaceae</taxon>
        <taxon>Papilionoideae</taxon>
        <taxon>50 kb inversion clade</taxon>
        <taxon>dalbergioids sensu lato</taxon>
        <taxon>Dalbergieae</taxon>
        <taxon>Pterocarpus clade</taxon>
        <taxon>Arachis</taxon>
    </lineage>
</organism>
<sequence>MPARKFYCDYCDKQFPDTAADRKRHERGIQHQQAKARWYDSFKHEQQQQFPSNAPLPFLLGLFQGFCRYGNSCKYLHPNANNAPHPSMISAPNPSGKFIN</sequence>
<evidence type="ECO:0000256" key="3">
    <source>
        <dbReference type="ARBA" id="ARBA00022833"/>
    </source>
</evidence>
<dbReference type="GO" id="GO:0005689">
    <property type="term" value="C:U12-type spliceosomal complex"/>
    <property type="evidence" value="ECO:0007669"/>
    <property type="project" value="TreeGrafter"/>
</dbReference>
<dbReference type="Pfam" id="PF06220">
    <property type="entry name" value="zf-U1"/>
    <property type="match status" value="1"/>
</dbReference>
<dbReference type="SUPFAM" id="SSF57667">
    <property type="entry name" value="beta-beta-alpha zinc fingers"/>
    <property type="match status" value="1"/>
</dbReference>
<name>A0A444XJF7_ARAHY</name>
<keyword evidence="3 4" id="KW-0862">Zinc</keyword>
<comment type="caution">
    <text evidence="6">The sequence shown here is derived from an EMBL/GenBank/DDBJ whole genome shotgun (WGS) entry which is preliminary data.</text>
</comment>
<proteinExistence type="predicted"/>
<dbReference type="InterPro" id="IPR000571">
    <property type="entry name" value="Znf_CCCH"/>
</dbReference>
<dbReference type="AlphaFoldDB" id="A0A444XJF7"/>
<dbReference type="PROSITE" id="PS50103">
    <property type="entry name" value="ZF_C3H1"/>
    <property type="match status" value="1"/>
</dbReference>
<dbReference type="Gene3D" id="3.30.160.60">
    <property type="entry name" value="Classic Zinc Finger"/>
    <property type="match status" value="1"/>
</dbReference>
<evidence type="ECO:0000256" key="4">
    <source>
        <dbReference type="PROSITE-ProRule" id="PRU00723"/>
    </source>
</evidence>
<dbReference type="PANTHER" id="PTHR16465:SF0">
    <property type="entry name" value="ZINC FINGER MATRIN-TYPE PROTEIN 5"/>
    <property type="match status" value="1"/>
</dbReference>
<protein>
    <recommendedName>
        <fullName evidence="5">C3H1-type domain-containing protein</fullName>
    </recommendedName>
</protein>
<gene>
    <name evidence="6" type="ORF">Ahy_B09g096255</name>
</gene>
<dbReference type="Pfam" id="PF00642">
    <property type="entry name" value="zf-CCCH"/>
    <property type="match status" value="1"/>
</dbReference>
<evidence type="ECO:0000256" key="1">
    <source>
        <dbReference type="ARBA" id="ARBA00022723"/>
    </source>
</evidence>
<keyword evidence="7" id="KW-1185">Reference proteome</keyword>
<evidence type="ECO:0000313" key="7">
    <source>
        <dbReference type="Proteomes" id="UP000289738"/>
    </source>
</evidence>
<keyword evidence="2 4" id="KW-0863">Zinc-finger</keyword>
<dbReference type="EMBL" id="SDMP01000019">
    <property type="protein sequence ID" value="RYQ89795.1"/>
    <property type="molecule type" value="Genomic_DNA"/>
</dbReference>